<feature type="signal peptide" evidence="1">
    <location>
        <begin position="1"/>
        <end position="30"/>
    </location>
</feature>
<dbReference type="SUPFAM" id="SSF56935">
    <property type="entry name" value="Porins"/>
    <property type="match status" value="1"/>
</dbReference>
<dbReference type="Proteomes" id="UP000199771">
    <property type="component" value="Unassembled WGS sequence"/>
</dbReference>
<sequence>MKRINAWMRMSKTIGLAPLALAVLPAAVQAAATVEGEVYADLGYAYSHYDDKGAAPRSNLFDDTNSHAGVALTTREGAYSATLVYERALDADSVSNADLVRQSYVRVSTPVGTALYGRAPTAYKLSGEALDPFYNTAVGTINGAAFGAATAVVRGPSYGLSALTSDARGNGFVANQLAYVSPAFGGLRVNAAFFMNENPAPADDHDYGLGAEWSGDWMGGEATAGVQYLDVRSSANFSAIGIPGSGAVKATRVYAAYGRNDWGLSASWEPLDLKSGAADRDYVFAAGWLGLTEQTRVALALGYTDNTPFEGNSATLGVFHKLFTGFEVYAAARYTDRDAAPEQSNNLAVGATYTVRFKGSKTL</sequence>
<name>A0A1I2JAX4_9GAMM</name>
<dbReference type="Gene3D" id="2.40.160.10">
    <property type="entry name" value="Porin"/>
    <property type="match status" value="1"/>
</dbReference>
<feature type="domain" description="Porin" evidence="2">
    <location>
        <begin position="20"/>
        <end position="339"/>
    </location>
</feature>
<proteinExistence type="predicted"/>
<gene>
    <name evidence="3" type="ORF">SAMN04488120_1068</name>
</gene>
<keyword evidence="4" id="KW-1185">Reference proteome</keyword>
<evidence type="ECO:0000256" key="1">
    <source>
        <dbReference type="SAM" id="SignalP"/>
    </source>
</evidence>
<dbReference type="InterPro" id="IPR023614">
    <property type="entry name" value="Porin_dom_sf"/>
</dbReference>
<accession>A0A1I2JAX4</accession>
<reference evidence="3 4" key="1">
    <citation type="submission" date="2016-10" db="EMBL/GenBank/DDBJ databases">
        <authorList>
            <person name="de Groot N.N."/>
        </authorList>
    </citation>
    <scope>NUCLEOTIDE SEQUENCE [LARGE SCALE GENOMIC DNA]</scope>
    <source>
        <strain evidence="3 4">DSM 23609</strain>
    </source>
</reference>
<evidence type="ECO:0000259" key="2">
    <source>
        <dbReference type="Pfam" id="PF13609"/>
    </source>
</evidence>
<organism evidence="3 4">
    <name type="scientific">Fontimonas thermophila</name>
    <dbReference type="NCBI Taxonomy" id="1076937"/>
    <lineage>
        <taxon>Bacteria</taxon>
        <taxon>Pseudomonadati</taxon>
        <taxon>Pseudomonadota</taxon>
        <taxon>Gammaproteobacteria</taxon>
        <taxon>Nevskiales</taxon>
        <taxon>Nevskiaceae</taxon>
        <taxon>Fontimonas</taxon>
    </lineage>
</organism>
<feature type="chain" id="PRO_5011441291" evidence="1">
    <location>
        <begin position="31"/>
        <end position="363"/>
    </location>
</feature>
<protein>
    <submittedName>
        <fullName evidence="3">Outer membrane protein (Porin)</fullName>
    </submittedName>
</protein>
<dbReference type="InterPro" id="IPR033900">
    <property type="entry name" value="Gram_neg_porin_domain"/>
</dbReference>
<dbReference type="EMBL" id="FOOC01000006">
    <property type="protein sequence ID" value="SFF50337.1"/>
    <property type="molecule type" value="Genomic_DNA"/>
</dbReference>
<dbReference type="AlphaFoldDB" id="A0A1I2JAX4"/>
<dbReference type="GO" id="GO:0016020">
    <property type="term" value="C:membrane"/>
    <property type="evidence" value="ECO:0007669"/>
    <property type="project" value="InterPro"/>
</dbReference>
<dbReference type="Pfam" id="PF13609">
    <property type="entry name" value="Porin_4"/>
    <property type="match status" value="1"/>
</dbReference>
<evidence type="ECO:0000313" key="3">
    <source>
        <dbReference type="EMBL" id="SFF50337.1"/>
    </source>
</evidence>
<keyword evidence="1" id="KW-0732">Signal</keyword>
<dbReference type="STRING" id="1076937.SAMN04488120_1068"/>
<evidence type="ECO:0000313" key="4">
    <source>
        <dbReference type="Proteomes" id="UP000199771"/>
    </source>
</evidence>
<dbReference type="GO" id="GO:0015288">
    <property type="term" value="F:porin activity"/>
    <property type="evidence" value="ECO:0007669"/>
    <property type="project" value="InterPro"/>
</dbReference>